<feature type="region of interest" description="Disordered" evidence="1">
    <location>
        <begin position="1566"/>
        <end position="1586"/>
    </location>
</feature>
<dbReference type="Gene3D" id="1.25.10.10">
    <property type="entry name" value="Leucine-rich Repeat Variant"/>
    <property type="match status" value="1"/>
</dbReference>
<feature type="compositionally biased region" description="Low complexity" evidence="1">
    <location>
        <begin position="2386"/>
        <end position="2395"/>
    </location>
</feature>
<feature type="region of interest" description="Disordered" evidence="1">
    <location>
        <begin position="1974"/>
        <end position="2008"/>
    </location>
</feature>
<sequence>MAKNQTENEDFEEANTITCELESDTTVCQLPWGAVVEKWDFPENIQISPHTKPGEFVLQTLFGEYTILAQRRVEAVFQPPSRRELPLHKILMRGQHGLEDIQFEQILVSFGSLAEHCLPSLTYSILRWHQKQNPNSLVHKTTLVKQRDEKESNFDAQLRRNVKVLKQLPLHPGHNTNVNDILSQAFRWFKLYEGAQLQSQANANNYFYMADLFAELVGVIAQSRFDAVISRFLTEWKELNKEPKPASFIKLAISLLRGLKFFRVKMHPIEDFVACCQFLQEIGKMFLEAKEKEVKHGIAGLLSEILIHVAAAVKNEVNFNVPALQQFVELLYNNTLDLCAKRKHVLQLCPMLTCILCISKKQVFLNNLPPVLSMILQHLKNRDEKISRMALESLVRLLWVYVIRIKCESNQATASRLQSIIHSLFPKGSRIVTPRDAPPILFARIIQFIAQYRIDFAVGEVIYDLLSVGKGSKTTLMPERMIIGLRAFLYITDDLEQKDEPQMPTTTAVFPSGHTMKIKKTLLIQSMSEETMRSIGIVQYFSKVRSAYGSILKLLDQQIGKPCLRTKGDVEFAGDRKQKVEFFRNCVRIIPRLLPIDFQFNELVVLLSRLTVHADDELAKGACNVLGILIMEHTCNSHIVIEEFLHFIESELTDSFTNLVEISVKRLIDPLLKNWVKSIEKQTASSRPPTLERKENGQIYPEKDALLVKDQLKVLRKVDGFALILLCSQNPHIKKGAVAVLKEIRHIMDLLEIRNVGEPCVLDVVESSCSTIIEKLLSHSVLPNPERNYLENTTNIDFAGILDRTCVVWTNYAKFETKQYLGMPSILSRTSFEPYIEVLSIIMRKEFVLGKCETAVSYAWPLLHSRLQYIFQQHVDPNLLVNEGRILGTVRGPSADVKKIRTSERDYYMKLWQNYITMACCLAPPFLHSRFASPERGNASPESSGSEKSEKFTRNDCSAKDLFKLLVPLLKSEGIDMKESVVVSLGHCSADALGNLISELKPLMREACTIKKTERQTARKRRDSLRLCLMQIFQYIAEHGHFVECDESLMDFMRDSLRFLESDGDKDTTQEIRVHFCLFVRYLIANTALDRRTNFLPADLHRDLYKTLRSWSGSLGTDNINKSVEYSELELAAVQAMANVLCCGTIFNKDLLNEGSNCNIYFWLNSLLDHQNEKIFGLAQETLILLMEFNQDIPGILDWIIERCYESNSVEVSELCFECLTTVFSSREYPCFHIAVLNVALLNLGSARIRIREMALQLFHLLYKRFYEEEVANSNYYKEKIKKNYEETLFVGPFSQMNASQTLAYLLPDLTLSIFSEITQRVPNARSSVRRSLLQYVLPWLHNLELVDPNLPDPINLNDDKQDSEFERSFLKGEGWGSPEATQLVLNNLFHITAEFGDRYPHEMEDLWAALVRYWPGNLRVIVRYIIILMGMAPVRLLTHAKRIIVYLGRARPEKLVDEMMNELGIIEALTFNVERTQTPPFFRLTNATKRSNSNILEISKQEFITESNISSVTRPRYHVDEGSGETTLRLSLSEATTRTGSTVSLKSDVSAVSMATLRTNIDSTINLEEESRESTSPKEEEPHPLPMPAYGGYYAQLSKYLPNSSESLPSPPYHRCNLAVMLVTDLVIDGLPVDWSVHLHLMLHIIMLGMDNNKPIIHEHCKKLLINLLLIMTSKSDLCSVARIILSNSNSRIPTYLSKPGINDKEYSFLEFPQDIERDEEQVEETEFDQDDFGTIIPSSIRQSTLSVVSAATITPENALDETPRNGNSNSLNIPNVCEESRDLIQYLMTRKKRPLWAYEDITAKMHLIRSSSQLQAFLRHVVHIFNCCVPAAHVEERWAELALQKALSCPSRHLAGRSFQILRSLHVQVTSNWIADMLNRLIDTVGDGGDEMQGYVIEIMLTLINFVNTVNLEQRGIAKELFMSTPNLNKDLPRDTNHEKSETVAIRRPAIQHNHSKSCTISARRAIISAPPGSDLQWSKASQEKKKSNRVSQHEPDMRQNEQNMHRCKSAQALQTLHDAASEDKLTIVVQIFWIAVSMLESDLEHEFLLAARLLDEVLEHIKFDHIECREKLDKVLQQLKWTTYPGVQALLLKGCTLQNSGADITWKLLPKLTEHVSYEVVVADPLQTSGFALNIIAQLPQLVCHYEDPPPSCITAAEIISKECLRQSDKLEHLATVMTLYSRGTFSRDSLQWTKCVLKYLYDVYSHVGSNMVILLVEMLCKGPLYLQQSVLQILQCIVHFTDLSSNSNSIDSHLLKILCKFVEEPNWKESLKILNLCVKKSSILHTPENTYSPSGSKKELPGRTMDFDFYIDQIPVIDFAKRKVEIAENSAQAVQSPSPPEKKSRERLIALSTSYGHQRAALPKSPSVIFSQSSDNNEKLASICSSSEASSQVEGERKDDASSNDYGSVFRSFQFLEDESDSQDDKQWNWGMSKSVDDDLDNLHNKSLTDATTSESYKDDSSDDDNQSATIAAEDLGACSQISLPNTGLDSNEDHRSMASSPDPESSTSDDQMDSSRAVSPLSIDILPTLGSFHSLDIGESEAQWKVHVNSLISDATGARAMYTHQLFARLFFELCLNLYHITREACHEIAKCDSCRTIAECLTSLQEMEKDELECPFVFVDPETLIKSKFLQKHKYGMLELSENFDTYLLHLEQASKSYDKIKRADESDLDDLRYSCAKHFYKVHFQLIQLYEGYLKFIRSFSTLKKASHIVDMSDEIRRLRISLKEASKCEKEERNLELNISAKEARRIIVEHINDGRYALAIQFHRQCKSIFKPIYDEEVDDLALIYCNQTSDNKPGVLVVIDRELQEDNDLQGKLMDLRLQLQLSNWTGSSRNPSMQNLNI</sequence>
<dbReference type="EMBL" id="CAJFCJ010000005">
    <property type="protein sequence ID" value="CAD5114360.1"/>
    <property type="molecule type" value="Genomic_DNA"/>
</dbReference>
<dbReference type="GO" id="GO:0000902">
    <property type="term" value="P:cell morphogenesis"/>
    <property type="evidence" value="ECO:0007669"/>
    <property type="project" value="InterPro"/>
</dbReference>
<dbReference type="PROSITE" id="PS50835">
    <property type="entry name" value="IG_LIKE"/>
    <property type="match status" value="1"/>
</dbReference>
<organism evidence="3 4">
    <name type="scientific">Dimorphilus gyrociliatus</name>
    <dbReference type="NCBI Taxonomy" id="2664684"/>
    <lineage>
        <taxon>Eukaryota</taxon>
        <taxon>Metazoa</taxon>
        <taxon>Spiralia</taxon>
        <taxon>Lophotrochozoa</taxon>
        <taxon>Annelida</taxon>
        <taxon>Polychaeta</taxon>
        <taxon>Polychaeta incertae sedis</taxon>
        <taxon>Dinophilidae</taxon>
        <taxon>Dimorphilus</taxon>
    </lineage>
</organism>
<dbReference type="GO" id="GO:0030427">
    <property type="term" value="C:site of polarized growth"/>
    <property type="evidence" value="ECO:0007669"/>
    <property type="project" value="TreeGrafter"/>
</dbReference>
<keyword evidence="4" id="KW-1185">Reference proteome</keyword>
<dbReference type="GO" id="GO:0005938">
    <property type="term" value="C:cell cortex"/>
    <property type="evidence" value="ECO:0007669"/>
    <property type="project" value="TreeGrafter"/>
</dbReference>
<feature type="domain" description="Ig-like" evidence="2">
    <location>
        <begin position="1928"/>
        <end position="2029"/>
    </location>
</feature>
<dbReference type="InterPro" id="IPR045842">
    <property type="entry name" value="Fry_C"/>
</dbReference>
<dbReference type="InterPro" id="IPR029473">
    <property type="entry name" value="MOR2-PAG1_mid"/>
</dbReference>
<evidence type="ECO:0000313" key="3">
    <source>
        <dbReference type="EMBL" id="CAD5114360.1"/>
    </source>
</evidence>
<gene>
    <name evidence="3" type="ORF">DGYR_LOCUS3211</name>
</gene>
<accession>A0A7I8VEI8</accession>
<reference evidence="3 4" key="1">
    <citation type="submission" date="2020-08" db="EMBL/GenBank/DDBJ databases">
        <authorList>
            <person name="Hejnol A."/>
        </authorList>
    </citation>
    <scope>NUCLEOTIDE SEQUENCE [LARGE SCALE GENOMIC DNA]</scope>
</reference>
<name>A0A7I8VEI8_9ANNE</name>
<feature type="compositionally biased region" description="Basic and acidic residues" evidence="1">
    <location>
        <begin position="1573"/>
        <end position="1584"/>
    </location>
</feature>
<evidence type="ECO:0000259" key="2">
    <source>
        <dbReference type="PROSITE" id="PS50835"/>
    </source>
</evidence>
<dbReference type="GO" id="GO:0031175">
    <property type="term" value="P:neuron projection development"/>
    <property type="evidence" value="ECO:0007669"/>
    <property type="project" value="TreeGrafter"/>
</dbReference>
<dbReference type="InterPro" id="IPR007110">
    <property type="entry name" value="Ig-like_dom"/>
</dbReference>
<dbReference type="OrthoDB" id="6287725at2759"/>
<dbReference type="Proteomes" id="UP000549394">
    <property type="component" value="Unassembled WGS sequence"/>
</dbReference>
<feature type="compositionally biased region" description="Polar residues" evidence="1">
    <location>
        <begin position="2484"/>
        <end position="2494"/>
    </location>
</feature>
<dbReference type="SUPFAM" id="SSF48371">
    <property type="entry name" value="ARM repeat"/>
    <property type="match status" value="2"/>
</dbReference>
<proteinExistence type="predicted"/>
<dbReference type="Pfam" id="PF14222">
    <property type="entry name" value="MOR2-PAG1_N"/>
    <property type="match status" value="1"/>
</dbReference>
<feature type="region of interest" description="Disordered" evidence="1">
    <location>
        <begin position="933"/>
        <end position="953"/>
    </location>
</feature>
<dbReference type="Pfam" id="PF14225">
    <property type="entry name" value="MOR2-PAG1_C"/>
    <property type="match status" value="1"/>
</dbReference>
<dbReference type="PANTHER" id="PTHR12295:SF30">
    <property type="entry name" value="PROTEIN FURRY"/>
    <property type="match status" value="1"/>
</dbReference>
<feature type="region of interest" description="Disordered" evidence="1">
    <location>
        <begin position="2421"/>
        <end position="2447"/>
    </location>
</feature>
<comment type="caution">
    <text evidence="3">The sequence shown here is derived from an EMBL/GenBank/DDBJ whole genome shotgun (WGS) entry which is preliminary data.</text>
</comment>
<evidence type="ECO:0000313" key="4">
    <source>
        <dbReference type="Proteomes" id="UP000549394"/>
    </source>
</evidence>
<dbReference type="InterPro" id="IPR016024">
    <property type="entry name" value="ARM-type_fold"/>
</dbReference>
<feature type="region of interest" description="Disordered" evidence="1">
    <location>
        <begin position="2385"/>
        <end position="2409"/>
    </location>
</feature>
<dbReference type="InterPro" id="IPR025614">
    <property type="entry name" value="Cell_morpho_N"/>
</dbReference>
<evidence type="ECO:0000256" key="1">
    <source>
        <dbReference type="SAM" id="MobiDB-lite"/>
    </source>
</evidence>
<protein>
    <submittedName>
        <fullName evidence="3">DgyrCDS3497</fullName>
    </submittedName>
</protein>
<feature type="compositionally biased region" description="Basic and acidic residues" evidence="1">
    <location>
        <begin position="1984"/>
        <end position="2002"/>
    </location>
</feature>
<feature type="compositionally biased region" description="Low complexity" evidence="1">
    <location>
        <begin position="2502"/>
        <end position="2514"/>
    </location>
</feature>
<dbReference type="PANTHER" id="PTHR12295">
    <property type="entry name" value="FURRY-RELATED"/>
    <property type="match status" value="1"/>
</dbReference>
<dbReference type="InterPro" id="IPR039867">
    <property type="entry name" value="Furry/Tao3/Mor2"/>
</dbReference>
<feature type="region of interest" description="Disordered" evidence="1">
    <location>
        <begin position="2478"/>
        <end position="2522"/>
    </location>
</feature>
<dbReference type="InterPro" id="IPR011989">
    <property type="entry name" value="ARM-like"/>
</dbReference>
<dbReference type="Pfam" id="PF14228">
    <property type="entry name" value="MOR2-PAG1_mid"/>
    <property type="match status" value="4"/>
</dbReference>
<dbReference type="InterPro" id="IPR025481">
    <property type="entry name" value="Cell_Morphogen_C"/>
</dbReference>
<dbReference type="Pfam" id="PF19421">
    <property type="entry name" value="Fry_C"/>
    <property type="match status" value="1"/>
</dbReference>